<dbReference type="OrthoDB" id="7872096at2"/>
<keyword evidence="1" id="KW-0472">Membrane</keyword>
<protein>
    <submittedName>
        <fullName evidence="2">Uncharacterized protein</fullName>
    </submittedName>
</protein>
<dbReference type="RefSeq" id="WP_097176133.1">
    <property type="nucleotide sequence ID" value="NZ_OBML01000012.1"/>
</dbReference>
<keyword evidence="1" id="KW-1133">Transmembrane helix</keyword>
<keyword evidence="1" id="KW-0812">Transmembrane</keyword>
<dbReference type="EMBL" id="OBML01000012">
    <property type="protein sequence ID" value="SOC22588.1"/>
    <property type="molecule type" value="Genomic_DNA"/>
</dbReference>
<evidence type="ECO:0000313" key="2">
    <source>
        <dbReference type="EMBL" id="SOC22588.1"/>
    </source>
</evidence>
<evidence type="ECO:0000313" key="3">
    <source>
        <dbReference type="Proteomes" id="UP000219331"/>
    </source>
</evidence>
<feature type="transmembrane region" description="Helical" evidence="1">
    <location>
        <begin position="54"/>
        <end position="71"/>
    </location>
</feature>
<sequence>MLRAMLSLVCLAVSGFCAQLYYSHHFKWRDCFNELGRCYDPETGVVYLEQGGPVWLALAISAFAMAAYQAWRWTRR</sequence>
<dbReference type="AlphaFoldDB" id="A0A285TKB0"/>
<accession>A0A285TKB0</accession>
<dbReference type="Proteomes" id="UP000219331">
    <property type="component" value="Unassembled WGS sequence"/>
</dbReference>
<keyword evidence="3" id="KW-1185">Reference proteome</keyword>
<organism evidence="2 3">
    <name type="scientific">Stappia indica</name>
    <dbReference type="NCBI Taxonomy" id="538381"/>
    <lineage>
        <taxon>Bacteria</taxon>
        <taxon>Pseudomonadati</taxon>
        <taxon>Pseudomonadota</taxon>
        <taxon>Alphaproteobacteria</taxon>
        <taxon>Hyphomicrobiales</taxon>
        <taxon>Stappiaceae</taxon>
        <taxon>Stappia</taxon>
    </lineage>
</organism>
<gene>
    <name evidence="2" type="ORF">SAMN05421512_112103</name>
</gene>
<name>A0A285TKB0_9HYPH</name>
<evidence type="ECO:0000256" key="1">
    <source>
        <dbReference type="SAM" id="Phobius"/>
    </source>
</evidence>
<proteinExistence type="predicted"/>
<reference evidence="2 3" key="1">
    <citation type="submission" date="2017-08" db="EMBL/GenBank/DDBJ databases">
        <authorList>
            <person name="de Groot N.N."/>
        </authorList>
    </citation>
    <scope>NUCLEOTIDE SEQUENCE [LARGE SCALE GENOMIC DNA]</scope>
    <source>
        <strain evidence="2 3">USBA 352</strain>
    </source>
</reference>